<dbReference type="Proteomes" id="UP000646579">
    <property type="component" value="Unassembled WGS sequence"/>
</dbReference>
<feature type="DNA-binding region" description="H-T-H motif" evidence="5">
    <location>
        <begin position="42"/>
        <end position="61"/>
    </location>
</feature>
<name>A0A918VTY2_9HYPH</name>
<dbReference type="GO" id="GO:0003700">
    <property type="term" value="F:DNA-binding transcription factor activity"/>
    <property type="evidence" value="ECO:0007669"/>
    <property type="project" value="TreeGrafter"/>
</dbReference>
<dbReference type="InterPro" id="IPR009057">
    <property type="entry name" value="Homeodomain-like_sf"/>
</dbReference>
<reference evidence="7" key="2">
    <citation type="submission" date="2020-09" db="EMBL/GenBank/DDBJ databases">
        <authorList>
            <person name="Sun Q."/>
            <person name="Kim S."/>
        </authorList>
    </citation>
    <scope>NUCLEOTIDE SEQUENCE</scope>
    <source>
        <strain evidence="7">KCTC 32437</strain>
    </source>
</reference>
<reference evidence="7" key="1">
    <citation type="journal article" date="2014" name="Int. J. Syst. Evol. Microbiol.">
        <title>Complete genome sequence of Corynebacterium casei LMG S-19264T (=DSM 44701T), isolated from a smear-ripened cheese.</title>
        <authorList>
            <consortium name="US DOE Joint Genome Institute (JGI-PGF)"/>
            <person name="Walter F."/>
            <person name="Albersmeier A."/>
            <person name="Kalinowski J."/>
            <person name="Ruckert C."/>
        </authorList>
    </citation>
    <scope>NUCLEOTIDE SEQUENCE</scope>
    <source>
        <strain evidence="7">KCTC 32437</strain>
    </source>
</reference>
<sequence length="204" mass="22450">MTTESLTQSQPATSHRQVSPTRLKILQVAAGLFAARGFSGVGVNEIGEATGLGRGALYYHISSKEDLLYDITTAYMSDLIAEGQSILESESDPTLRTQKLSRALMMAISEHLSEMTVCFRELHALTDERRRAVMSLHSDYQAIWSRSLSDGMAKGTFRPIPSTVLKGLLGMYFYSFLWLDPRGPQNAADIGDAFAEVVLRAVRA</sequence>
<keyword evidence="3 5" id="KW-0238">DNA-binding</keyword>
<dbReference type="InterPro" id="IPR001647">
    <property type="entry name" value="HTH_TetR"/>
</dbReference>
<dbReference type="Gene3D" id="1.10.10.60">
    <property type="entry name" value="Homeodomain-like"/>
    <property type="match status" value="1"/>
</dbReference>
<dbReference type="PROSITE" id="PS50977">
    <property type="entry name" value="HTH_TETR_2"/>
    <property type="match status" value="1"/>
</dbReference>
<dbReference type="SUPFAM" id="SSF46689">
    <property type="entry name" value="Homeodomain-like"/>
    <property type="match status" value="1"/>
</dbReference>
<evidence type="ECO:0000256" key="3">
    <source>
        <dbReference type="ARBA" id="ARBA00023125"/>
    </source>
</evidence>
<keyword evidence="1" id="KW-0678">Repressor</keyword>
<evidence type="ECO:0000313" key="8">
    <source>
        <dbReference type="Proteomes" id="UP000646579"/>
    </source>
</evidence>
<keyword evidence="4" id="KW-0804">Transcription</keyword>
<dbReference type="InterPro" id="IPR041490">
    <property type="entry name" value="KstR2_TetR_C"/>
</dbReference>
<organism evidence="7 8">
    <name type="scientific">Devosia pacifica</name>
    <dbReference type="NCBI Taxonomy" id="1335967"/>
    <lineage>
        <taxon>Bacteria</taxon>
        <taxon>Pseudomonadati</taxon>
        <taxon>Pseudomonadota</taxon>
        <taxon>Alphaproteobacteria</taxon>
        <taxon>Hyphomicrobiales</taxon>
        <taxon>Devosiaceae</taxon>
        <taxon>Devosia</taxon>
    </lineage>
</organism>
<evidence type="ECO:0000259" key="6">
    <source>
        <dbReference type="PROSITE" id="PS50977"/>
    </source>
</evidence>
<dbReference type="GO" id="GO:0000976">
    <property type="term" value="F:transcription cis-regulatory region binding"/>
    <property type="evidence" value="ECO:0007669"/>
    <property type="project" value="TreeGrafter"/>
</dbReference>
<feature type="domain" description="HTH tetR-type" evidence="6">
    <location>
        <begin position="19"/>
        <end position="79"/>
    </location>
</feature>
<evidence type="ECO:0000256" key="1">
    <source>
        <dbReference type="ARBA" id="ARBA00022491"/>
    </source>
</evidence>
<evidence type="ECO:0000256" key="5">
    <source>
        <dbReference type="PROSITE-ProRule" id="PRU00335"/>
    </source>
</evidence>
<accession>A0A918VTY2</accession>
<dbReference type="PRINTS" id="PR00455">
    <property type="entry name" value="HTHTETR"/>
</dbReference>
<gene>
    <name evidence="7" type="ORF">GCM10007989_21040</name>
</gene>
<dbReference type="Gene3D" id="1.10.357.10">
    <property type="entry name" value="Tetracycline Repressor, domain 2"/>
    <property type="match status" value="1"/>
</dbReference>
<dbReference type="InterPro" id="IPR036271">
    <property type="entry name" value="Tet_transcr_reg_TetR-rel_C_sf"/>
</dbReference>
<keyword evidence="2" id="KW-0805">Transcription regulation</keyword>
<evidence type="ECO:0000313" key="7">
    <source>
        <dbReference type="EMBL" id="GHA25155.1"/>
    </source>
</evidence>
<dbReference type="InterPro" id="IPR050109">
    <property type="entry name" value="HTH-type_TetR-like_transc_reg"/>
</dbReference>
<dbReference type="Pfam" id="PF00440">
    <property type="entry name" value="TetR_N"/>
    <property type="match status" value="1"/>
</dbReference>
<dbReference type="AlphaFoldDB" id="A0A918VTY2"/>
<evidence type="ECO:0000256" key="4">
    <source>
        <dbReference type="ARBA" id="ARBA00023163"/>
    </source>
</evidence>
<evidence type="ECO:0000256" key="2">
    <source>
        <dbReference type="ARBA" id="ARBA00023015"/>
    </source>
</evidence>
<keyword evidence="8" id="KW-1185">Reference proteome</keyword>
<dbReference type="Pfam" id="PF17932">
    <property type="entry name" value="TetR_C_24"/>
    <property type="match status" value="1"/>
</dbReference>
<dbReference type="RefSeq" id="WP_189425633.1">
    <property type="nucleotide sequence ID" value="NZ_BMZE01000002.1"/>
</dbReference>
<protein>
    <submittedName>
        <fullName evidence="7">TetR family transcriptional regulator</fullName>
    </submittedName>
</protein>
<proteinExistence type="predicted"/>
<comment type="caution">
    <text evidence="7">The sequence shown here is derived from an EMBL/GenBank/DDBJ whole genome shotgun (WGS) entry which is preliminary data.</text>
</comment>
<dbReference type="EMBL" id="BMZE01000002">
    <property type="protein sequence ID" value="GHA25155.1"/>
    <property type="molecule type" value="Genomic_DNA"/>
</dbReference>
<dbReference type="SUPFAM" id="SSF48498">
    <property type="entry name" value="Tetracyclin repressor-like, C-terminal domain"/>
    <property type="match status" value="1"/>
</dbReference>
<dbReference type="PANTHER" id="PTHR30055">
    <property type="entry name" value="HTH-TYPE TRANSCRIPTIONAL REGULATOR RUTR"/>
    <property type="match status" value="1"/>
</dbReference>
<dbReference type="PANTHER" id="PTHR30055:SF175">
    <property type="entry name" value="HTH-TYPE TRANSCRIPTIONAL REPRESSOR KSTR2"/>
    <property type="match status" value="1"/>
</dbReference>